<dbReference type="EMBL" id="CAKLDM010000002">
    <property type="protein sequence ID" value="CAH0538542.1"/>
    <property type="molecule type" value="Genomic_DNA"/>
</dbReference>
<evidence type="ECO:0000256" key="3">
    <source>
        <dbReference type="ARBA" id="ARBA00022448"/>
    </source>
</evidence>
<comment type="caution">
    <text evidence="11">The sequence shown here is derived from an EMBL/GenBank/DDBJ whole genome shotgun (WGS) entry which is preliminary data.</text>
</comment>
<evidence type="ECO:0000256" key="5">
    <source>
        <dbReference type="ARBA" id="ARBA00022692"/>
    </source>
</evidence>
<sequence length="429" mass="47870">MKSSKLLPVVLSVSTAILSIPSYADNKDIDDLSRRIQELEEKFDKEYSEQESQQPEVLSSQSDDTFGIHFSGYARYGAAYQAGDSKLVSTDDALNGNATGRLGNEGNGGEFQFGKTFSNDTGAIWNIDVMFNHWGDNVEVPKAYAGVTNLYESQPNLYIWAGRNFNQRIQTDLNDYYWMTTDGQGAGFNNFALSETLKLDASFVSAVDSGPDDSSNGDYAITTTLHGISFGESSGVTLYANWGFDDKSDANSGNRINAYQVAAKFNLDNNNIVVRYSDNAKDKVLDKTKDQQALLFSFDGSYDFNQSASVAYLTAFQTYKDGEYSQYDRKDYNAVVRPMYFWDDVNSTWLEFGYDRVDFSNEDITNSSWKVTLSQNISFGKGSDQRPMLRFYTTVGDADNEQSIGTNGAFTSATKQDTLTVGAMWEAWW</sequence>
<keyword evidence="9" id="KW-0998">Cell outer membrane</keyword>
<dbReference type="PANTHER" id="PTHR38762:SF1">
    <property type="entry name" value="CRYPTIC OUTER MEMBRANE PORIN BGLH-RELATED"/>
    <property type="match status" value="1"/>
</dbReference>
<dbReference type="InterPro" id="IPR050286">
    <property type="entry name" value="G_neg_Bact_CarbUptk_Porin"/>
</dbReference>
<name>A0ABN8E2C7_9VIBR</name>
<keyword evidence="12" id="KW-1185">Reference proteome</keyword>
<gene>
    <name evidence="11" type="primary">lamB_2</name>
    <name evidence="11" type="ORF">VMF7928_01463</name>
</gene>
<reference evidence="11" key="1">
    <citation type="submission" date="2021-11" db="EMBL/GenBank/DDBJ databases">
        <authorList>
            <person name="Rodrigo-Torres L."/>
            <person name="Arahal R. D."/>
            <person name="Lucena T."/>
        </authorList>
    </citation>
    <scope>NUCLEOTIDE SEQUENCE</scope>
    <source>
        <strain evidence="11">CECT 7928</strain>
    </source>
</reference>
<dbReference type="Pfam" id="PF02264">
    <property type="entry name" value="LamB"/>
    <property type="match status" value="1"/>
</dbReference>
<dbReference type="Gene3D" id="2.40.170.10">
    <property type="entry name" value="Porin, LamB type"/>
    <property type="match status" value="1"/>
</dbReference>
<evidence type="ECO:0000256" key="2">
    <source>
        <dbReference type="ARBA" id="ARBA00007055"/>
    </source>
</evidence>
<evidence type="ECO:0000256" key="8">
    <source>
        <dbReference type="ARBA" id="ARBA00023136"/>
    </source>
</evidence>
<proteinExistence type="inferred from homology"/>
<keyword evidence="8" id="KW-0472">Membrane</keyword>
<keyword evidence="6" id="KW-0406">Ion transport</keyword>
<dbReference type="RefSeq" id="WP_237360825.1">
    <property type="nucleotide sequence ID" value="NZ_CAKLDM010000002.1"/>
</dbReference>
<dbReference type="Proteomes" id="UP000838748">
    <property type="component" value="Unassembled WGS sequence"/>
</dbReference>
<evidence type="ECO:0000256" key="7">
    <source>
        <dbReference type="ARBA" id="ARBA00023114"/>
    </source>
</evidence>
<comment type="subcellular location">
    <subcellularLocation>
        <location evidence="1">Cell outer membrane</location>
        <topology evidence="1">Multi-pass membrane protein</topology>
    </subcellularLocation>
</comment>
<evidence type="ECO:0000256" key="1">
    <source>
        <dbReference type="ARBA" id="ARBA00004571"/>
    </source>
</evidence>
<evidence type="ECO:0000256" key="6">
    <source>
        <dbReference type="ARBA" id="ARBA00023065"/>
    </source>
</evidence>
<evidence type="ECO:0000256" key="9">
    <source>
        <dbReference type="ARBA" id="ARBA00023237"/>
    </source>
</evidence>
<dbReference type="PANTHER" id="PTHR38762">
    <property type="entry name" value="CRYPTIC OUTER MEMBRANE PORIN BGLH-RELATED"/>
    <property type="match status" value="1"/>
</dbReference>
<dbReference type="InterPro" id="IPR003192">
    <property type="entry name" value="Porin_LamB"/>
</dbReference>
<keyword evidence="4" id="KW-1134">Transmembrane beta strand</keyword>
<accession>A0ABN8E2C7</accession>
<protein>
    <submittedName>
        <fullName evidence="11">Maltoporin</fullName>
    </submittedName>
</protein>
<keyword evidence="5" id="KW-0812">Transmembrane</keyword>
<evidence type="ECO:0000313" key="11">
    <source>
        <dbReference type="EMBL" id="CAH0538542.1"/>
    </source>
</evidence>
<evidence type="ECO:0000256" key="4">
    <source>
        <dbReference type="ARBA" id="ARBA00022452"/>
    </source>
</evidence>
<keyword evidence="7" id="KW-0626">Porin</keyword>
<feature type="chain" id="PRO_5047241026" evidence="10">
    <location>
        <begin position="25"/>
        <end position="429"/>
    </location>
</feature>
<dbReference type="SUPFAM" id="SSF56935">
    <property type="entry name" value="Porins"/>
    <property type="match status" value="1"/>
</dbReference>
<evidence type="ECO:0000256" key="10">
    <source>
        <dbReference type="SAM" id="SignalP"/>
    </source>
</evidence>
<evidence type="ECO:0000313" key="12">
    <source>
        <dbReference type="Proteomes" id="UP000838748"/>
    </source>
</evidence>
<feature type="signal peptide" evidence="10">
    <location>
        <begin position="1"/>
        <end position="24"/>
    </location>
</feature>
<keyword evidence="10" id="KW-0732">Signal</keyword>
<organism evidence="11 12">
    <name type="scientific">Vibrio marisflavi CECT 7928</name>
    <dbReference type="NCBI Taxonomy" id="634439"/>
    <lineage>
        <taxon>Bacteria</taxon>
        <taxon>Pseudomonadati</taxon>
        <taxon>Pseudomonadota</taxon>
        <taxon>Gammaproteobacteria</taxon>
        <taxon>Vibrionales</taxon>
        <taxon>Vibrionaceae</taxon>
        <taxon>Vibrio</taxon>
    </lineage>
</organism>
<dbReference type="InterPro" id="IPR036998">
    <property type="entry name" value="Porin_LamB_sf"/>
</dbReference>
<keyword evidence="3" id="KW-0813">Transport</keyword>
<comment type="similarity">
    <text evidence="2">Belongs to the porin LamB (TC 1.B.3) family.</text>
</comment>